<reference evidence="2" key="2">
    <citation type="submission" date="2017-06" db="EMBL/GenBank/DDBJ databases">
        <title>WGS assembly of Brachypodium distachyon.</title>
        <authorList>
            <consortium name="The International Brachypodium Initiative"/>
            <person name="Lucas S."/>
            <person name="Harmon-Smith M."/>
            <person name="Lail K."/>
            <person name="Tice H."/>
            <person name="Grimwood J."/>
            <person name="Bruce D."/>
            <person name="Barry K."/>
            <person name="Shu S."/>
            <person name="Lindquist E."/>
            <person name="Wang M."/>
            <person name="Pitluck S."/>
            <person name="Vogel J.P."/>
            <person name="Garvin D.F."/>
            <person name="Mockler T.C."/>
            <person name="Schmutz J."/>
            <person name="Rokhsar D."/>
            <person name="Bevan M.W."/>
        </authorList>
    </citation>
    <scope>NUCLEOTIDE SEQUENCE</scope>
    <source>
        <strain evidence="2">Bd21</strain>
    </source>
</reference>
<name>A0A0Q3E8S3_BRADI</name>
<feature type="region of interest" description="Disordered" evidence="1">
    <location>
        <begin position="140"/>
        <end position="159"/>
    </location>
</feature>
<organism evidence="2">
    <name type="scientific">Brachypodium distachyon</name>
    <name type="common">Purple false brome</name>
    <name type="synonym">Trachynia distachya</name>
    <dbReference type="NCBI Taxonomy" id="15368"/>
    <lineage>
        <taxon>Eukaryota</taxon>
        <taxon>Viridiplantae</taxon>
        <taxon>Streptophyta</taxon>
        <taxon>Embryophyta</taxon>
        <taxon>Tracheophyta</taxon>
        <taxon>Spermatophyta</taxon>
        <taxon>Magnoliopsida</taxon>
        <taxon>Liliopsida</taxon>
        <taxon>Poales</taxon>
        <taxon>Poaceae</taxon>
        <taxon>BOP clade</taxon>
        <taxon>Pooideae</taxon>
        <taxon>Stipodae</taxon>
        <taxon>Brachypodieae</taxon>
        <taxon>Brachypodium</taxon>
    </lineage>
</organism>
<dbReference type="EnsemblPlants" id="KQJ84287">
    <property type="protein sequence ID" value="KQJ84287"/>
    <property type="gene ID" value="BRADI_5g19853v3"/>
</dbReference>
<dbReference type="KEGG" id="bdi:104581319"/>
<keyword evidence="4" id="KW-1185">Reference proteome</keyword>
<evidence type="ECO:0000313" key="4">
    <source>
        <dbReference type="Proteomes" id="UP000008810"/>
    </source>
</evidence>
<reference evidence="2 3" key="1">
    <citation type="journal article" date="2010" name="Nature">
        <title>Genome sequencing and analysis of the model grass Brachypodium distachyon.</title>
        <authorList>
            <consortium name="International Brachypodium Initiative"/>
        </authorList>
    </citation>
    <scope>NUCLEOTIDE SEQUENCE [LARGE SCALE GENOMIC DNA]</scope>
    <source>
        <strain evidence="2 3">Bd21</strain>
    </source>
</reference>
<dbReference type="Proteomes" id="UP000008810">
    <property type="component" value="Chromosome 5"/>
</dbReference>
<evidence type="ECO:0000313" key="3">
    <source>
        <dbReference type="EnsemblPlants" id="KQJ84287"/>
    </source>
</evidence>
<protein>
    <submittedName>
        <fullName evidence="2 3">Uncharacterized protein</fullName>
    </submittedName>
</protein>
<dbReference type="AlphaFoldDB" id="A0A0Q3E8S3"/>
<evidence type="ECO:0000313" key="2">
    <source>
        <dbReference type="EMBL" id="KQJ84287.1"/>
    </source>
</evidence>
<dbReference type="EMBL" id="CM000884">
    <property type="protein sequence ID" value="KQJ84287.1"/>
    <property type="molecule type" value="Genomic_DNA"/>
</dbReference>
<reference evidence="3" key="3">
    <citation type="submission" date="2018-08" db="UniProtKB">
        <authorList>
            <consortium name="EnsemblPlants"/>
        </authorList>
    </citation>
    <scope>IDENTIFICATION</scope>
    <source>
        <strain evidence="3">cv. Bd21</strain>
    </source>
</reference>
<dbReference type="PANTHER" id="PTHR36368:SF1">
    <property type="entry name" value="ATP-DEPENDENT CASEINOLYTIC PROTEASE_CROTONASE FAMILY PROTEIN"/>
    <property type="match status" value="1"/>
</dbReference>
<dbReference type="FunCoup" id="A0A0Q3E8S3">
    <property type="interactions" value="81"/>
</dbReference>
<evidence type="ECO:0000256" key="1">
    <source>
        <dbReference type="SAM" id="MobiDB-lite"/>
    </source>
</evidence>
<dbReference type="ExpressionAtlas" id="A0A0Q3E8S3">
    <property type="expression patterns" value="baseline"/>
</dbReference>
<gene>
    <name evidence="3" type="primary">LOC104581319</name>
    <name evidence="2" type="ORF">BRADI_5g19853v3</name>
</gene>
<dbReference type="PANTHER" id="PTHR36368">
    <property type="entry name" value="ATP-DEPENDENT CASEINOLYTIC PROTEASE/CROTONASE FAMILY PROTEIN"/>
    <property type="match status" value="1"/>
</dbReference>
<dbReference type="OrthoDB" id="1847229at2759"/>
<dbReference type="RefSeq" id="XP_014751040.1">
    <property type="nucleotide sequence ID" value="XM_014895554.2"/>
</dbReference>
<accession>A0A0Q3E8S3</accession>
<proteinExistence type="predicted"/>
<feature type="region of interest" description="Disordered" evidence="1">
    <location>
        <begin position="1"/>
        <end position="119"/>
    </location>
</feature>
<dbReference type="GeneID" id="104581319"/>
<dbReference type="Gramene" id="KQJ84287">
    <property type="protein sequence ID" value="KQJ84287"/>
    <property type="gene ID" value="BRADI_5g19853v3"/>
</dbReference>
<sequence>MAGIPDESAGQSQARRCSSYIHSFPSEPPDIRNWFSSYEYESPEDTELSAFPSQPPDIRNWFSSYEYESPEDSELVADPGDGNGSETQDPLEYRVPGHSLPKHSRQDGGTALSGDCSVAQSEHEVSAARDFLPISRSMVERGAKRKQSPRELLGASFLDDHDKATESETLTVSNVHINAVEHLSNCNAVSERSHEGAVGYTELPAECDGISSAETQENPPGGQETKHIRLPVNCGSTSLAADTEEGFLEDVTEQTEVPANSNCNVLDDTEKTGIKHRIPPVKSNGIVSVVTKESSPVDGINCGKPTLVHQKAEETASGNGFITIRKKVELAERCRAAKIPKSSKENEAATLQENHCHILGQNVSARDRTRNPLSDRTNVSEVAGAPALEPSGRWKCPRRGKPYVGPPLKQLRLEQWVRRMN</sequence>